<name>A0ABN7AGY5_9HEMI</name>
<feature type="region of interest" description="Disordered" evidence="1">
    <location>
        <begin position="1"/>
        <end position="32"/>
    </location>
</feature>
<evidence type="ECO:0000256" key="1">
    <source>
        <dbReference type="SAM" id="MobiDB-lite"/>
    </source>
</evidence>
<sequence length="143" mass="16202">MSRLRLKSRVDEKGWSSRSKRETRRRDQNNRGAMNHIRDKLSAALTPQKSLMWTPIYGPRPGVTSVALTGLIPYMRVYWQRLTSIASRPLAMLLQAPGNEARYLKCVLYSVYVRICCAQDIGHSALPPLTLVNTHSANTSTFL</sequence>
<reference evidence="2 3" key="1">
    <citation type="submission" date="2023-09" db="EMBL/GenBank/DDBJ databases">
        <title>Nesidiocoris tenuis whole genome shotgun sequence.</title>
        <authorList>
            <person name="Shibata T."/>
            <person name="Shimoda M."/>
            <person name="Kobayashi T."/>
            <person name="Uehara T."/>
        </authorList>
    </citation>
    <scope>NUCLEOTIDE SEQUENCE [LARGE SCALE GENOMIC DNA]</scope>
    <source>
        <strain evidence="2 3">Japan</strain>
    </source>
</reference>
<protein>
    <recommendedName>
        <fullName evidence="4">BHLH domain-containing protein</fullName>
    </recommendedName>
</protein>
<accession>A0ABN7AGY5</accession>
<proteinExistence type="predicted"/>
<organism evidence="2 3">
    <name type="scientific">Nesidiocoris tenuis</name>
    <dbReference type="NCBI Taxonomy" id="355587"/>
    <lineage>
        <taxon>Eukaryota</taxon>
        <taxon>Metazoa</taxon>
        <taxon>Ecdysozoa</taxon>
        <taxon>Arthropoda</taxon>
        <taxon>Hexapoda</taxon>
        <taxon>Insecta</taxon>
        <taxon>Pterygota</taxon>
        <taxon>Neoptera</taxon>
        <taxon>Paraneoptera</taxon>
        <taxon>Hemiptera</taxon>
        <taxon>Heteroptera</taxon>
        <taxon>Panheteroptera</taxon>
        <taxon>Cimicomorpha</taxon>
        <taxon>Miridae</taxon>
        <taxon>Dicyphina</taxon>
        <taxon>Nesidiocoris</taxon>
    </lineage>
</organism>
<evidence type="ECO:0000313" key="2">
    <source>
        <dbReference type="EMBL" id="BES91223.1"/>
    </source>
</evidence>
<dbReference type="EMBL" id="AP028910">
    <property type="protein sequence ID" value="BES91223.1"/>
    <property type="molecule type" value="Genomic_DNA"/>
</dbReference>
<dbReference type="Proteomes" id="UP001307889">
    <property type="component" value="Chromosome 2"/>
</dbReference>
<evidence type="ECO:0000313" key="3">
    <source>
        <dbReference type="Proteomes" id="UP001307889"/>
    </source>
</evidence>
<gene>
    <name evidence="2" type="ORF">NTJ_04031</name>
</gene>
<evidence type="ECO:0008006" key="4">
    <source>
        <dbReference type="Google" id="ProtNLM"/>
    </source>
</evidence>
<keyword evidence="3" id="KW-1185">Reference proteome</keyword>